<gene>
    <name evidence="3" type="ORF">HF320_05315</name>
</gene>
<protein>
    <submittedName>
        <fullName evidence="3">Bifunctional oligoribonuclease/PAP phosphatase NrnA</fullName>
    </submittedName>
</protein>
<dbReference type="Pfam" id="PF02272">
    <property type="entry name" value="DHHA1"/>
    <property type="match status" value="1"/>
</dbReference>
<dbReference type="InterPro" id="IPR051319">
    <property type="entry name" value="Oligoribo/pAp-PDE_c-di-AMP_PDE"/>
</dbReference>
<accession>A0A7X9UC28</accession>
<evidence type="ECO:0000259" key="1">
    <source>
        <dbReference type="Pfam" id="PF01368"/>
    </source>
</evidence>
<dbReference type="PANTHER" id="PTHR47618">
    <property type="entry name" value="BIFUNCTIONAL OLIGORIBONUCLEASE AND PAP PHOSPHATASE NRNA"/>
    <property type="match status" value="1"/>
</dbReference>
<dbReference type="Proteomes" id="UP000546970">
    <property type="component" value="Unassembled WGS sequence"/>
</dbReference>
<dbReference type="PANTHER" id="PTHR47618:SF1">
    <property type="entry name" value="BIFUNCTIONAL OLIGORIBONUCLEASE AND PAP PHOSPHATASE NRNA"/>
    <property type="match status" value="1"/>
</dbReference>
<proteinExistence type="predicted"/>
<evidence type="ECO:0000313" key="3">
    <source>
        <dbReference type="EMBL" id="NMF55746.1"/>
    </source>
</evidence>
<name>A0A7X9UC28_9ACTN</name>
<dbReference type="GO" id="GO:0003676">
    <property type="term" value="F:nucleic acid binding"/>
    <property type="evidence" value="ECO:0007669"/>
    <property type="project" value="InterPro"/>
</dbReference>
<reference evidence="3 4" key="1">
    <citation type="submission" date="2020-04" db="EMBL/GenBank/DDBJ databases">
        <title>Collinsella sp. KGMB02528 nov., an anaerobic actinobacterium isolated from human feces.</title>
        <authorList>
            <person name="Han K.-I."/>
            <person name="Eom M.K."/>
            <person name="Kim J.-S."/>
            <person name="Lee K.C."/>
            <person name="Suh M.K."/>
            <person name="Park S.-H."/>
            <person name="Lee J.H."/>
            <person name="Kang S.W."/>
            <person name="Park J.-E."/>
            <person name="Oh B.S."/>
            <person name="Yu S.Y."/>
            <person name="Choi S.-H."/>
            <person name="Lee D.H."/>
            <person name="Yoon H."/>
            <person name="Kim B.-Y."/>
            <person name="Lee J.H."/>
            <person name="Lee J.-S."/>
        </authorList>
    </citation>
    <scope>NUCLEOTIDE SEQUENCE [LARGE SCALE GENOMIC DNA]</scope>
    <source>
        <strain evidence="3 4">KGMB02528</strain>
    </source>
</reference>
<dbReference type="EMBL" id="JABBCP010000002">
    <property type="protein sequence ID" value="NMF55746.1"/>
    <property type="molecule type" value="Genomic_DNA"/>
</dbReference>
<dbReference type="InterPro" id="IPR001667">
    <property type="entry name" value="DDH_dom"/>
</dbReference>
<evidence type="ECO:0000259" key="2">
    <source>
        <dbReference type="Pfam" id="PF02272"/>
    </source>
</evidence>
<sequence length="346" mass="37068">MSSISCSCGEEGLDAPEPSFVWDSVVEKIEDAETIVICGHVNPDGDAIGSTLALGQSLRRRYPQKAISCLLPTEAPVPRVYRFLPGATDMTPASSYPLDPDLFISVDVPTIERLGDAAAIAMRSEYVVTIDHHPARSEFGDVVVRRPEAAACAVIIDDFLIFAGYPVDPDVANCLLTGLVTDTGRFQYQNANCEAFTCASRLVHAGADPALVALRVYQSQRLEYLHLESVVMGRIEAAAEGRITYSYALASDLAKHGVSPDECDGLVDVVRAIDGSIVCLFLREVGEGEIRGNLRSKCSLDVSQIAARHDGGGHAAAAGFTFYGTVEEALDALLPELIELVHTLDA</sequence>
<dbReference type="AlphaFoldDB" id="A0A7X9UC28"/>
<dbReference type="Pfam" id="PF01368">
    <property type="entry name" value="DHH"/>
    <property type="match status" value="1"/>
</dbReference>
<dbReference type="SUPFAM" id="SSF64182">
    <property type="entry name" value="DHH phosphoesterases"/>
    <property type="match status" value="1"/>
</dbReference>
<dbReference type="Gene3D" id="3.90.1640.10">
    <property type="entry name" value="inorganic pyrophosphatase (n-terminal core)"/>
    <property type="match status" value="1"/>
</dbReference>
<dbReference type="RefSeq" id="WP_169277362.1">
    <property type="nucleotide sequence ID" value="NZ_JABBCP010000002.1"/>
</dbReference>
<dbReference type="InterPro" id="IPR003156">
    <property type="entry name" value="DHHA1_dom"/>
</dbReference>
<dbReference type="InterPro" id="IPR038763">
    <property type="entry name" value="DHH_sf"/>
</dbReference>
<comment type="caution">
    <text evidence="3">The sequence shown here is derived from an EMBL/GenBank/DDBJ whole genome shotgun (WGS) entry which is preliminary data.</text>
</comment>
<feature type="domain" description="DDH" evidence="1">
    <location>
        <begin position="34"/>
        <end position="178"/>
    </location>
</feature>
<evidence type="ECO:0000313" key="4">
    <source>
        <dbReference type="Proteomes" id="UP000546970"/>
    </source>
</evidence>
<keyword evidence="4" id="KW-1185">Reference proteome</keyword>
<organism evidence="3 4">
    <name type="scientific">Collinsella acetigenes</name>
    <dbReference type="NCBI Taxonomy" id="2713419"/>
    <lineage>
        <taxon>Bacteria</taxon>
        <taxon>Bacillati</taxon>
        <taxon>Actinomycetota</taxon>
        <taxon>Coriobacteriia</taxon>
        <taxon>Coriobacteriales</taxon>
        <taxon>Coriobacteriaceae</taxon>
        <taxon>Collinsella</taxon>
    </lineage>
</organism>
<feature type="domain" description="DHHA1" evidence="2">
    <location>
        <begin position="248"/>
        <end position="341"/>
    </location>
</feature>
<dbReference type="Gene3D" id="3.10.310.30">
    <property type="match status" value="1"/>
</dbReference>